<dbReference type="AlphaFoldDB" id="A0A150KEE5"/>
<sequence>MKTNKWLSLNFRLALSSVLLSMLTSFMVHAFLLTLESRKESTFGLTGKITVLTMVNGPQKVTKTDATYAQNMLKDYIDKQSLSLVYSSIGDGRPEMLVYDPHGFLPWFPRVTDESFDFTTSHAYLFRGTYTEKQWSNFAKAPLLPKKVKVSGVIDAPSETGDLQYARTIGQDPLPPGNYTINTSDPVQVKHILDLFDQMGLVPQVSKEIPIFIYFANNPFLVITVLFLVMGLLCIVFDWFLYNQERVREFGIRIRYGALPTNLVQENLIVGITGLLIGSAIGGIMSNLLVAEISQTNIQLFNFQTITSIAISFTIVTLTWSLILYVVIKTNKEVNVDA</sequence>
<organism evidence="3 4">
    <name type="scientific">Heyndrickxia coagulans</name>
    <name type="common">Weizmannia coagulans</name>
    <dbReference type="NCBI Taxonomy" id="1398"/>
    <lineage>
        <taxon>Bacteria</taxon>
        <taxon>Bacillati</taxon>
        <taxon>Bacillota</taxon>
        <taxon>Bacilli</taxon>
        <taxon>Bacillales</taxon>
        <taxon>Bacillaceae</taxon>
        <taxon>Heyndrickxia</taxon>
    </lineage>
</organism>
<feature type="chain" id="PRO_5007563734" evidence="2">
    <location>
        <begin position="31"/>
        <end position="338"/>
    </location>
</feature>
<reference evidence="3 4" key="1">
    <citation type="submission" date="2016-01" db="EMBL/GenBank/DDBJ databases">
        <title>Genome Sequences of Twelve Sporeforming Bacillus Species Isolated from Foods.</title>
        <authorList>
            <person name="Berendsen E.M."/>
            <person name="Wells-Bennik M.H."/>
            <person name="Krawcyk A.O."/>
            <person name="De Jong A."/>
            <person name="Holsappel S."/>
            <person name="Eijlander R.T."/>
            <person name="Kuipers O.P."/>
        </authorList>
    </citation>
    <scope>NUCLEOTIDE SEQUENCE [LARGE SCALE GENOMIC DNA]</scope>
    <source>
        <strain evidence="3 4">B4099</strain>
    </source>
</reference>
<evidence type="ECO:0000313" key="3">
    <source>
        <dbReference type="EMBL" id="KYC69471.1"/>
    </source>
</evidence>
<feature type="signal peptide" evidence="2">
    <location>
        <begin position="1"/>
        <end position="30"/>
    </location>
</feature>
<evidence type="ECO:0000313" key="4">
    <source>
        <dbReference type="Proteomes" id="UP000075304"/>
    </source>
</evidence>
<keyword evidence="1" id="KW-1133">Transmembrane helix</keyword>
<keyword evidence="2" id="KW-0732">Signal</keyword>
<dbReference type="RefSeq" id="WP_061574913.1">
    <property type="nucleotide sequence ID" value="NZ_LQYI01000048.1"/>
</dbReference>
<dbReference type="PATRIC" id="fig|1398.25.peg.2942"/>
<comment type="caution">
    <text evidence="3">The sequence shown here is derived from an EMBL/GenBank/DDBJ whole genome shotgun (WGS) entry which is preliminary data.</text>
</comment>
<feature type="transmembrane region" description="Helical" evidence="1">
    <location>
        <begin position="263"/>
        <end position="285"/>
    </location>
</feature>
<feature type="transmembrane region" description="Helical" evidence="1">
    <location>
        <begin position="305"/>
        <end position="328"/>
    </location>
</feature>
<accession>A0A150KEE5</accession>
<keyword evidence="1" id="KW-0812">Transmembrane</keyword>
<dbReference type="EMBL" id="LQYI01000048">
    <property type="protein sequence ID" value="KYC69471.1"/>
    <property type="molecule type" value="Genomic_DNA"/>
</dbReference>
<keyword evidence="1" id="KW-0472">Membrane</keyword>
<feature type="transmembrane region" description="Helical" evidence="1">
    <location>
        <begin position="220"/>
        <end position="242"/>
    </location>
</feature>
<gene>
    <name evidence="3" type="ORF">B4099_0689</name>
</gene>
<protein>
    <submittedName>
        <fullName evidence="3">Uncharacterized protein</fullName>
    </submittedName>
</protein>
<dbReference type="Proteomes" id="UP000075304">
    <property type="component" value="Unassembled WGS sequence"/>
</dbReference>
<evidence type="ECO:0000256" key="2">
    <source>
        <dbReference type="SAM" id="SignalP"/>
    </source>
</evidence>
<name>A0A150KEE5_HEYCO</name>
<evidence type="ECO:0000256" key="1">
    <source>
        <dbReference type="SAM" id="Phobius"/>
    </source>
</evidence>
<proteinExistence type="predicted"/>